<dbReference type="Pfam" id="PF22817">
    <property type="entry name" value="ApeP-like"/>
    <property type="match status" value="1"/>
</dbReference>
<evidence type="ECO:0000313" key="2">
    <source>
        <dbReference type="Proteomes" id="UP001596379"/>
    </source>
</evidence>
<dbReference type="CDD" id="cd01289">
    <property type="entry name" value="FabA_like"/>
    <property type="match status" value="1"/>
</dbReference>
<accession>A0ABW2J2E8</accession>
<organism evidence="1 2">
    <name type="scientific">Herminiimonas aquatilis</name>
    <dbReference type="NCBI Taxonomy" id="345342"/>
    <lineage>
        <taxon>Bacteria</taxon>
        <taxon>Pseudomonadati</taxon>
        <taxon>Pseudomonadota</taxon>
        <taxon>Betaproteobacteria</taxon>
        <taxon>Burkholderiales</taxon>
        <taxon>Oxalobacteraceae</taxon>
        <taxon>Herminiimonas</taxon>
    </lineage>
</organism>
<comment type="caution">
    <text evidence="1">The sequence shown here is derived from an EMBL/GenBank/DDBJ whole genome shotgun (WGS) entry which is preliminary data.</text>
</comment>
<name>A0ABW2J2E8_9BURK</name>
<reference evidence="2" key="1">
    <citation type="journal article" date="2019" name="Int. J. Syst. Evol. Microbiol.">
        <title>The Global Catalogue of Microorganisms (GCM) 10K type strain sequencing project: providing services to taxonomists for standard genome sequencing and annotation.</title>
        <authorList>
            <consortium name="The Broad Institute Genomics Platform"/>
            <consortium name="The Broad Institute Genome Sequencing Center for Infectious Disease"/>
            <person name="Wu L."/>
            <person name="Ma J."/>
        </authorList>
    </citation>
    <scope>NUCLEOTIDE SEQUENCE [LARGE SCALE GENOMIC DNA]</scope>
    <source>
        <strain evidence="2">CCUG 36956</strain>
    </source>
</reference>
<dbReference type="Gene3D" id="3.10.129.10">
    <property type="entry name" value="Hotdog Thioesterase"/>
    <property type="match status" value="1"/>
</dbReference>
<evidence type="ECO:0000313" key="1">
    <source>
        <dbReference type="EMBL" id="MFC7297328.1"/>
    </source>
</evidence>
<dbReference type="RefSeq" id="WP_382232491.1">
    <property type="nucleotide sequence ID" value="NZ_JBHTCC010000001.1"/>
</dbReference>
<gene>
    <name evidence="1" type="ORF">ACFQO0_02635</name>
</gene>
<dbReference type="PIRSF" id="PIRSF020565">
    <property type="entry name" value="3Ho_Ac_ACP_DH_prd"/>
    <property type="match status" value="1"/>
</dbReference>
<dbReference type="EMBL" id="JBHTCC010000001">
    <property type="protein sequence ID" value="MFC7297328.1"/>
    <property type="molecule type" value="Genomic_DNA"/>
</dbReference>
<sequence>MSLPDIRTLVPHSGTMVLLDTLVAVGEESLCAEVVISPDTLFSDAHGVGAWIGVEYMAQAVAAFAGYEALSRGEPVKVGFLLGSRRYECRHPQFAIGSKLHIHVHRALQGENGLGAFSCHIDDANEPSAAPLATATITVFQPDNVGEFLQKVSE</sequence>
<dbReference type="InterPro" id="IPR029069">
    <property type="entry name" value="HotDog_dom_sf"/>
</dbReference>
<proteinExistence type="predicted"/>
<dbReference type="Proteomes" id="UP001596379">
    <property type="component" value="Unassembled WGS sequence"/>
</dbReference>
<dbReference type="SUPFAM" id="SSF54637">
    <property type="entry name" value="Thioesterase/thiol ester dehydrase-isomerase"/>
    <property type="match status" value="1"/>
</dbReference>
<protein>
    <submittedName>
        <fullName evidence="1">3-hydroxylacyl-ACP dehydratase</fullName>
    </submittedName>
</protein>
<dbReference type="InterPro" id="IPR016776">
    <property type="entry name" value="ApeP-like_dehydratase"/>
</dbReference>
<keyword evidence="2" id="KW-1185">Reference proteome</keyword>